<evidence type="ECO:0000313" key="1">
    <source>
        <dbReference type="EMBL" id="MEY8771419.1"/>
    </source>
</evidence>
<proteinExistence type="predicted"/>
<dbReference type="Proteomes" id="UP001565243">
    <property type="component" value="Unassembled WGS sequence"/>
</dbReference>
<dbReference type="InterPro" id="IPR021283">
    <property type="entry name" value="Phage_Wedge1"/>
</dbReference>
<comment type="caution">
    <text evidence="1">The sequence shown here is derived from an EMBL/GenBank/DDBJ whole genome shotgun (WGS) entry which is preliminary data.</text>
</comment>
<dbReference type="RefSeq" id="WP_301730827.1">
    <property type="nucleotide sequence ID" value="NZ_JBGFFX010000007.1"/>
</dbReference>
<organism evidence="1 2">
    <name type="scientific">Erwinia aeris</name>
    <dbReference type="NCBI Taxonomy" id="3239803"/>
    <lineage>
        <taxon>Bacteria</taxon>
        <taxon>Pseudomonadati</taxon>
        <taxon>Pseudomonadota</taxon>
        <taxon>Gammaproteobacteria</taxon>
        <taxon>Enterobacterales</taxon>
        <taxon>Erwiniaceae</taxon>
        <taxon>Erwinia</taxon>
    </lineage>
</organism>
<name>A0ABV4E9E8_9GAMM</name>
<reference evidence="1 2" key="1">
    <citation type="submission" date="2024-07" db="EMBL/GenBank/DDBJ databases">
        <authorList>
            <person name="Hebao G."/>
        </authorList>
    </citation>
    <scope>NUCLEOTIDE SEQUENCE [LARGE SCALE GENOMIC DNA]</scope>
    <source>
        <strain evidence="1 2">ACCC 02193</strain>
    </source>
</reference>
<dbReference type="Pfam" id="PF11041">
    <property type="entry name" value="Phage_Wedge1"/>
    <property type="match status" value="1"/>
</dbReference>
<dbReference type="EMBL" id="JBGFFX010000007">
    <property type="protein sequence ID" value="MEY8771419.1"/>
    <property type="molecule type" value="Genomic_DNA"/>
</dbReference>
<evidence type="ECO:0000313" key="2">
    <source>
        <dbReference type="Proteomes" id="UP001565243"/>
    </source>
</evidence>
<sequence length="189" mass="21398">MNYTDLITNYHRGKAKYVEHIDLTTRPQKEIIDLFSEIVTALDLDNATGAQLDILGEWIGRARSINAPIEDYFFTFDKASLGFDLGSWKDRYEPDSGIIKVDDEDYRTMLRAKIGANKWDGTADTLPAILQEIYTKQDINITFTDNQDMTVTVYVTAKNLSTITKEIIKQGYLAIKPAGVTVNYEINGE</sequence>
<accession>A0ABV4E9E8</accession>
<keyword evidence="2" id="KW-1185">Reference proteome</keyword>
<gene>
    <name evidence="1" type="ORF">AB6T85_13510</name>
</gene>
<protein>
    <submittedName>
        <fullName evidence="1">DUF2612 domain-containing protein</fullName>
    </submittedName>
</protein>